<proteinExistence type="predicted"/>
<feature type="transmembrane region" description="Helical" evidence="1">
    <location>
        <begin position="41"/>
        <end position="60"/>
    </location>
</feature>
<dbReference type="EMBL" id="MFQH01000001">
    <property type="protein sequence ID" value="OGH78891.1"/>
    <property type="molecule type" value="Genomic_DNA"/>
</dbReference>
<accession>A0A1F6N4T5</accession>
<organism evidence="2 3">
    <name type="scientific">Candidatus Magasanikbacteria bacterium RIFCSPLOWO2_01_FULL_40_15</name>
    <dbReference type="NCBI Taxonomy" id="1798686"/>
    <lineage>
        <taxon>Bacteria</taxon>
        <taxon>Candidatus Magasanikiibacteriota</taxon>
    </lineage>
</organism>
<keyword evidence="1" id="KW-1133">Transmembrane helix</keyword>
<feature type="transmembrane region" description="Helical" evidence="1">
    <location>
        <begin position="72"/>
        <end position="92"/>
    </location>
</feature>
<evidence type="ECO:0000256" key="1">
    <source>
        <dbReference type="SAM" id="Phobius"/>
    </source>
</evidence>
<evidence type="ECO:0000313" key="3">
    <source>
        <dbReference type="Proteomes" id="UP000177040"/>
    </source>
</evidence>
<keyword evidence="1" id="KW-0472">Membrane</keyword>
<comment type="caution">
    <text evidence="2">The sequence shown here is derived from an EMBL/GenBank/DDBJ whole genome shotgun (WGS) entry which is preliminary data.</text>
</comment>
<evidence type="ECO:0000313" key="2">
    <source>
        <dbReference type="EMBL" id="OGH78891.1"/>
    </source>
</evidence>
<protein>
    <submittedName>
        <fullName evidence="2">Uncharacterized protein</fullName>
    </submittedName>
</protein>
<dbReference type="AlphaFoldDB" id="A0A1F6N4T5"/>
<keyword evidence="1" id="KW-0812">Transmembrane</keyword>
<name>A0A1F6N4T5_9BACT</name>
<dbReference type="Proteomes" id="UP000177040">
    <property type="component" value="Unassembled WGS sequence"/>
</dbReference>
<gene>
    <name evidence="2" type="ORF">A2983_01005</name>
</gene>
<sequence>MPFFLPVDFESALPENINGRLSDDQLKAIELMLRARKITGYILFFCELFQVAIAGPAFLFSEWGPTQRGLQAMIGIYAFISFAAMIWGLVIIKKASAAKLILGSIKVTLVTGTPTKYNYTTTYRSMGGATHLATLKGGWLSIAGVSYGVLPGELYSSIPPNEESDFYYITLPMTGFKKYLVVNFF</sequence>
<reference evidence="2 3" key="1">
    <citation type="journal article" date="2016" name="Nat. Commun.">
        <title>Thousands of microbial genomes shed light on interconnected biogeochemical processes in an aquifer system.</title>
        <authorList>
            <person name="Anantharaman K."/>
            <person name="Brown C.T."/>
            <person name="Hug L.A."/>
            <person name="Sharon I."/>
            <person name="Castelle C.J."/>
            <person name="Probst A.J."/>
            <person name="Thomas B.C."/>
            <person name="Singh A."/>
            <person name="Wilkins M.J."/>
            <person name="Karaoz U."/>
            <person name="Brodie E.L."/>
            <person name="Williams K.H."/>
            <person name="Hubbard S.S."/>
            <person name="Banfield J.F."/>
        </authorList>
    </citation>
    <scope>NUCLEOTIDE SEQUENCE [LARGE SCALE GENOMIC DNA]</scope>
</reference>